<organism evidence="4 5">
    <name type="scientific">Tenggerimyces flavus</name>
    <dbReference type="NCBI Taxonomy" id="1708749"/>
    <lineage>
        <taxon>Bacteria</taxon>
        <taxon>Bacillati</taxon>
        <taxon>Actinomycetota</taxon>
        <taxon>Actinomycetes</taxon>
        <taxon>Propionibacteriales</taxon>
        <taxon>Nocardioidaceae</taxon>
        <taxon>Tenggerimyces</taxon>
    </lineage>
</organism>
<dbReference type="PROSITE" id="PS51819">
    <property type="entry name" value="VOC"/>
    <property type="match status" value="1"/>
</dbReference>
<dbReference type="SUPFAM" id="SSF54593">
    <property type="entry name" value="Glyoxalase/Bleomycin resistance protein/Dihydroxybiphenyl dioxygenase"/>
    <property type="match status" value="1"/>
</dbReference>
<dbReference type="InterPro" id="IPR029068">
    <property type="entry name" value="Glyas_Bleomycin-R_OHBP_Dase"/>
</dbReference>
<evidence type="ECO:0000256" key="1">
    <source>
        <dbReference type="ARBA" id="ARBA00009308"/>
    </source>
</evidence>
<proteinExistence type="inferred from homology"/>
<dbReference type="RefSeq" id="WP_307782662.1">
    <property type="nucleotide sequence ID" value="NZ_JAFBCM010000001.1"/>
</dbReference>
<dbReference type="Proteomes" id="UP001595699">
    <property type="component" value="Unassembled WGS sequence"/>
</dbReference>
<keyword evidence="2" id="KW-0479">Metal-binding</keyword>
<reference evidence="5" key="1">
    <citation type="journal article" date="2019" name="Int. J. Syst. Evol. Microbiol.">
        <title>The Global Catalogue of Microorganisms (GCM) 10K type strain sequencing project: providing services to taxonomists for standard genome sequencing and annotation.</title>
        <authorList>
            <consortium name="The Broad Institute Genomics Platform"/>
            <consortium name="The Broad Institute Genome Sequencing Center for Infectious Disease"/>
            <person name="Wu L."/>
            <person name="Ma J."/>
        </authorList>
    </citation>
    <scope>NUCLEOTIDE SEQUENCE [LARGE SCALE GENOMIC DNA]</scope>
    <source>
        <strain evidence="5">CGMCC 4.7241</strain>
    </source>
</reference>
<dbReference type="EMBL" id="JBHRZH010000001">
    <property type="protein sequence ID" value="MFC3759651.1"/>
    <property type="molecule type" value="Genomic_DNA"/>
</dbReference>
<dbReference type="PANTHER" id="PTHR43048:SF3">
    <property type="entry name" value="METHYLMALONYL-COA EPIMERASE, MITOCHONDRIAL"/>
    <property type="match status" value="1"/>
</dbReference>
<evidence type="ECO:0000259" key="3">
    <source>
        <dbReference type="PROSITE" id="PS51819"/>
    </source>
</evidence>
<dbReference type="InterPro" id="IPR017515">
    <property type="entry name" value="MeMalonyl-CoA_epimerase"/>
</dbReference>
<name>A0ABV7Y4X9_9ACTN</name>
<dbReference type="InterPro" id="IPR037523">
    <property type="entry name" value="VOC_core"/>
</dbReference>
<sequence length="189" mass="20884">MALSPLVFDRFIQRVHAVRSPYLRTARVPMAHDGPMNDEVQQPVFRAIDHVGIAVHDLEAALKEYEQRFGMHVTHIEVNDDQGVVEAMLTVGDGDGPPLQLLAPLREDSPLTKFLGKRGEGVQQIAYTVDNIEIATAQLRERGVEVLYDEPRTGTAGSRVNFIHPKNAGGVLVELVEQASDDGTTRRQP</sequence>
<dbReference type="EC" id="5.1.99.1" evidence="4"/>
<accession>A0ABV7Y4X9</accession>
<feature type="domain" description="VOC" evidence="3">
    <location>
        <begin position="47"/>
        <end position="178"/>
    </location>
</feature>
<evidence type="ECO:0000256" key="2">
    <source>
        <dbReference type="ARBA" id="ARBA00022723"/>
    </source>
</evidence>
<comment type="similarity">
    <text evidence="1">Belongs to the methylmalonyl-CoA epimerase family.</text>
</comment>
<dbReference type="GO" id="GO:0004493">
    <property type="term" value="F:methylmalonyl-CoA epimerase activity"/>
    <property type="evidence" value="ECO:0007669"/>
    <property type="project" value="UniProtKB-EC"/>
</dbReference>
<dbReference type="CDD" id="cd07249">
    <property type="entry name" value="MMCE"/>
    <property type="match status" value="1"/>
</dbReference>
<evidence type="ECO:0000313" key="4">
    <source>
        <dbReference type="EMBL" id="MFC3759651.1"/>
    </source>
</evidence>
<keyword evidence="4" id="KW-0413">Isomerase</keyword>
<keyword evidence="5" id="KW-1185">Reference proteome</keyword>
<comment type="caution">
    <text evidence="4">The sequence shown here is derived from an EMBL/GenBank/DDBJ whole genome shotgun (WGS) entry which is preliminary data.</text>
</comment>
<dbReference type="PANTHER" id="PTHR43048">
    <property type="entry name" value="METHYLMALONYL-COA EPIMERASE"/>
    <property type="match status" value="1"/>
</dbReference>
<protein>
    <submittedName>
        <fullName evidence="4">Methylmalonyl-CoA epimerase</fullName>
        <ecNumber evidence="4">5.1.99.1</ecNumber>
    </submittedName>
</protein>
<dbReference type="InterPro" id="IPR051785">
    <property type="entry name" value="MMCE/EMCE_epimerase"/>
</dbReference>
<dbReference type="Gene3D" id="3.10.180.10">
    <property type="entry name" value="2,3-Dihydroxybiphenyl 1,2-Dioxygenase, domain 1"/>
    <property type="match status" value="1"/>
</dbReference>
<dbReference type="NCBIfam" id="TIGR03081">
    <property type="entry name" value="metmalonyl_epim"/>
    <property type="match status" value="1"/>
</dbReference>
<evidence type="ECO:0000313" key="5">
    <source>
        <dbReference type="Proteomes" id="UP001595699"/>
    </source>
</evidence>
<gene>
    <name evidence="4" type="primary">mce</name>
    <name evidence="4" type="ORF">ACFOUW_02255</name>
</gene>
<dbReference type="Pfam" id="PF13669">
    <property type="entry name" value="Glyoxalase_4"/>
    <property type="match status" value="1"/>
</dbReference>